<keyword evidence="1" id="KW-0472">Membrane</keyword>
<dbReference type="Proteomes" id="UP001203297">
    <property type="component" value="Unassembled WGS sequence"/>
</dbReference>
<gene>
    <name evidence="2" type="ORF">B0F90DRAFT_1356550</name>
</gene>
<comment type="caution">
    <text evidence="2">The sequence shown here is derived from an EMBL/GenBank/DDBJ whole genome shotgun (WGS) entry which is preliminary data.</text>
</comment>
<accession>A0AAD4QPK2</accession>
<sequence>MDLLERTMFSPSLSLSLPISLFVQPSHSCSPCYFLDVVHDKVKLFFSFLFITNTKYRKFNRPCGWGWTFLTGYVALFIVLPSY</sequence>
<proteinExistence type="predicted"/>
<keyword evidence="1" id="KW-0812">Transmembrane</keyword>
<keyword evidence="3" id="KW-1185">Reference proteome</keyword>
<keyword evidence="1" id="KW-1133">Transmembrane helix</keyword>
<evidence type="ECO:0000313" key="3">
    <source>
        <dbReference type="Proteomes" id="UP001203297"/>
    </source>
</evidence>
<dbReference type="EMBL" id="WTXG01000009">
    <property type="protein sequence ID" value="KAI0303285.1"/>
    <property type="molecule type" value="Genomic_DNA"/>
</dbReference>
<evidence type="ECO:0000256" key="1">
    <source>
        <dbReference type="SAM" id="Phobius"/>
    </source>
</evidence>
<name>A0AAD4QPK2_9AGAM</name>
<organism evidence="2 3">
    <name type="scientific">Multifurca ochricompacta</name>
    <dbReference type="NCBI Taxonomy" id="376703"/>
    <lineage>
        <taxon>Eukaryota</taxon>
        <taxon>Fungi</taxon>
        <taxon>Dikarya</taxon>
        <taxon>Basidiomycota</taxon>
        <taxon>Agaricomycotina</taxon>
        <taxon>Agaricomycetes</taxon>
        <taxon>Russulales</taxon>
        <taxon>Russulaceae</taxon>
        <taxon>Multifurca</taxon>
    </lineage>
</organism>
<reference evidence="2" key="1">
    <citation type="journal article" date="2022" name="New Phytol.">
        <title>Evolutionary transition to the ectomycorrhizal habit in the genomes of a hyperdiverse lineage of mushroom-forming fungi.</title>
        <authorList>
            <person name="Looney B."/>
            <person name="Miyauchi S."/>
            <person name="Morin E."/>
            <person name="Drula E."/>
            <person name="Courty P.E."/>
            <person name="Kohler A."/>
            <person name="Kuo A."/>
            <person name="LaButti K."/>
            <person name="Pangilinan J."/>
            <person name="Lipzen A."/>
            <person name="Riley R."/>
            <person name="Andreopoulos W."/>
            <person name="He G."/>
            <person name="Johnson J."/>
            <person name="Nolan M."/>
            <person name="Tritt A."/>
            <person name="Barry K.W."/>
            <person name="Grigoriev I.V."/>
            <person name="Nagy L.G."/>
            <person name="Hibbett D."/>
            <person name="Henrissat B."/>
            <person name="Matheny P.B."/>
            <person name="Labbe J."/>
            <person name="Martin F.M."/>
        </authorList>
    </citation>
    <scope>NUCLEOTIDE SEQUENCE</scope>
    <source>
        <strain evidence="2">BPL690</strain>
    </source>
</reference>
<protein>
    <submittedName>
        <fullName evidence="2">Uncharacterized protein</fullName>
    </submittedName>
</protein>
<feature type="transmembrane region" description="Helical" evidence="1">
    <location>
        <begin position="64"/>
        <end position="80"/>
    </location>
</feature>
<dbReference type="AlphaFoldDB" id="A0AAD4QPK2"/>
<evidence type="ECO:0000313" key="2">
    <source>
        <dbReference type="EMBL" id="KAI0303285.1"/>
    </source>
</evidence>